<protein>
    <submittedName>
        <fullName evidence="2">Putative glycosyltransferase EpsE</fullName>
        <ecNumber evidence="2">2.4.-.-</ecNumber>
    </submittedName>
</protein>
<reference evidence="2" key="1">
    <citation type="submission" date="2019-03" db="EMBL/GenBank/DDBJ databases">
        <title>Single cell metagenomics reveals metabolic interactions within the superorganism composed of flagellate Streblomastix strix and complex community of Bacteroidetes bacteria on its surface.</title>
        <authorList>
            <person name="Treitli S.C."/>
            <person name="Kolisko M."/>
            <person name="Husnik F."/>
            <person name="Keeling P."/>
            <person name="Hampl V."/>
        </authorList>
    </citation>
    <scope>NUCLEOTIDE SEQUENCE</scope>
    <source>
        <strain evidence="2">STM</strain>
    </source>
</reference>
<evidence type="ECO:0000313" key="2">
    <source>
        <dbReference type="EMBL" id="KAA6320476.1"/>
    </source>
</evidence>
<dbReference type="EC" id="2.4.-.-" evidence="2"/>
<gene>
    <name evidence="2" type="ORF">EZS27_029752</name>
</gene>
<accession>A0A5J4QEL3</accession>
<dbReference type="PANTHER" id="PTHR22916">
    <property type="entry name" value="GLYCOSYLTRANSFERASE"/>
    <property type="match status" value="1"/>
</dbReference>
<dbReference type="InterPro" id="IPR029044">
    <property type="entry name" value="Nucleotide-diphossugar_trans"/>
</dbReference>
<dbReference type="InterPro" id="IPR001173">
    <property type="entry name" value="Glyco_trans_2-like"/>
</dbReference>
<comment type="caution">
    <text evidence="2">The sequence shown here is derived from an EMBL/GenBank/DDBJ whole genome shotgun (WGS) entry which is preliminary data.</text>
</comment>
<dbReference type="CDD" id="cd00761">
    <property type="entry name" value="Glyco_tranf_GTA_type"/>
    <property type="match status" value="1"/>
</dbReference>
<sequence>MNEQPLVSIVVITYNSSKYVLETLESAKVQTYQNIELIVSDDCSTDDTVDVCQNWLDENKERFVRTELLIVLKNTGVSANCNRGYKVAKGEWIKGVAGDDMLFPHS</sequence>
<dbReference type="Gene3D" id="3.90.550.10">
    <property type="entry name" value="Spore Coat Polysaccharide Biosynthesis Protein SpsA, Chain A"/>
    <property type="match status" value="1"/>
</dbReference>
<keyword evidence="2" id="KW-0328">Glycosyltransferase</keyword>
<dbReference type="Pfam" id="PF00535">
    <property type="entry name" value="Glycos_transf_2"/>
    <property type="match status" value="1"/>
</dbReference>
<keyword evidence="2" id="KW-0808">Transferase</keyword>
<dbReference type="GO" id="GO:0016758">
    <property type="term" value="F:hexosyltransferase activity"/>
    <property type="evidence" value="ECO:0007669"/>
    <property type="project" value="UniProtKB-ARBA"/>
</dbReference>
<dbReference type="PANTHER" id="PTHR22916:SF3">
    <property type="entry name" value="UDP-GLCNAC:BETAGAL BETA-1,3-N-ACETYLGLUCOSAMINYLTRANSFERASE-LIKE PROTEIN 1"/>
    <property type="match status" value="1"/>
</dbReference>
<feature type="non-terminal residue" evidence="2">
    <location>
        <position position="106"/>
    </location>
</feature>
<dbReference type="SUPFAM" id="SSF53448">
    <property type="entry name" value="Nucleotide-diphospho-sugar transferases"/>
    <property type="match status" value="1"/>
</dbReference>
<dbReference type="EMBL" id="SNRY01003577">
    <property type="protein sequence ID" value="KAA6320476.1"/>
    <property type="molecule type" value="Genomic_DNA"/>
</dbReference>
<feature type="domain" description="Glycosyltransferase 2-like" evidence="1">
    <location>
        <begin position="8"/>
        <end position="102"/>
    </location>
</feature>
<dbReference type="AlphaFoldDB" id="A0A5J4QEL3"/>
<name>A0A5J4QEL3_9ZZZZ</name>
<evidence type="ECO:0000259" key="1">
    <source>
        <dbReference type="Pfam" id="PF00535"/>
    </source>
</evidence>
<organism evidence="2">
    <name type="scientific">termite gut metagenome</name>
    <dbReference type="NCBI Taxonomy" id="433724"/>
    <lineage>
        <taxon>unclassified sequences</taxon>
        <taxon>metagenomes</taxon>
        <taxon>organismal metagenomes</taxon>
    </lineage>
</organism>
<proteinExistence type="predicted"/>